<organism evidence="1">
    <name type="scientific">Ixodes ricinus</name>
    <name type="common">Common tick</name>
    <name type="synonym">Acarus ricinus</name>
    <dbReference type="NCBI Taxonomy" id="34613"/>
    <lineage>
        <taxon>Eukaryota</taxon>
        <taxon>Metazoa</taxon>
        <taxon>Ecdysozoa</taxon>
        <taxon>Arthropoda</taxon>
        <taxon>Chelicerata</taxon>
        <taxon>Arachnida</taxon>
        <taxon>Acari</taxon>
        <taxon>Parasitiformes</taxon>
        <taxon>Ixodida</taxon>
        <taxon>Ixodoidea</taxon>
        <taxon>Ixodidae</taxon>
        <taxon>Ixodinae</taxon>
        <taxon>Ixodes</taxon>
    </lineage>
</organism>
<name>A0A6B0U1B5_IXORI</name>
<protein>
    <submittedName>
        <fullName evidence="1">Putative secreted protein</fullName>
    </submittedName>
</protein>
<evidence type="ECO:0000313" key="1">
    <source>
        <dbReference type="EMBL" id="MXU86272.1"/>
    </source>
</evidence>
<reference evidence="1" key="1">
    <citation type="submission" date="2019-12" db="EMBL/GenBank/DDBJ databases">
        <title>An insight into the sialome of adult female Ixodes ricinus ticks feeding for 6 days.</title>
        <authorList>
            <person name="Perner J."/>
            <person name="Ribeiro J.M.C."/>
        </authorList>
    </citation>
    <scope>NUCLEOTIDE SEQUENCE</scope>
    <source>
        <strain evidence="1">Semi-engorged</strain>
        <tissue evidence="1">Salivary glands</tissue>
    </source>
</reference>
<accession>A0A6B0U1B5</accession>
<dbReference type="EMBL" id="GIFC01004189">
    <property type="protein sequence ID" value="MXU86272.1"/>
    <property type="molecule type" value="Transcribed_RNA"/>
</dbReference>
<proteinExistence type="predicted"/>
<dbReference type="AlphaFoldDB" id="A0A6B0U1B5"/>
<sequence length="90" mass="10636">MLDIHQFTCALTFCSFIPYLAYVYACYIKNKPRHVSAVYRPIKNKVCIYTKCVFVTRPRKNLILKKAWRRVKKTLVVLGFSDLLYKLRSA</sequence>